<evidence type="ECO:0000313" key="3">
    <source>
        <dbReference type="Proteomes" id="UP000317496"/>
    </source>
</evidence>
<proteinExistence type="predicted"/>
<dbReference type="PANTHER" id="PTHR34219">
    <property type="entry name" value="IRON-REGULATED INNER MEMBRANE PROTEIN-RELATED"/>
    <property type="match status" value="1"/>
</dbReference>
<keyword evidence="3" id="KW-1185">Reference proteome</keyword>
<accession>A0A516H1X8</accession>
<sequence>MTLRQFWRRLHLWIGLAGGIIFVLLGLTGSALVYQDEILSLLYPRQMRVTVSETAAPSRILTAAQSALPAGDGRVVILRYPENPGRPIQALIEHGGERRTLLVDPANATLLGPLPGGEIFSVLLELHSRLMLQALGREIVGWVGVVLAISAITGLILWWPQPRLRAWKQALQLKWRNMSWQRRSFDLHKVMGSVIAMPMLLIALSGSALTFREPLLPLMTALGGIPQARPAVRPMTLENARSLDALVDEALRQIPGARLVFISPPARPGGATRIRLRQPDEIHQNGRSYVLLDAAGTVLDLQRVSELPAANLVFDQLPYPLHTGYMFGEAGRFVVFMAGILPLLLFVTGLVLWLRRR</sequence>
<feature type="transmembrane region" description="Helical" evidence="1">
    <location>
        <begin position="12"/>
        <end position="34"/>
    </location>
</feature>
<reference evidence="2 3" key="1">
    <citation type="submission" date="2019-07" db="EMBL/GenBank/DDBJ databases">
        <title>Genome sequencing for Ferrovibrio sp. K5.</title>
        <authorList>
            <person name="Park S.-J."/>
        </authorList>
    </citation>
    <scope>NUCLEOTIDE SEQUENCE [LARGE SCALE GENOMIC DNA]</scope>
    <source>
        <strain evidence="2 3">K5</strain>
    </source>
</reference>
<evidence type="ECO:0000313" key="2">
    <source>
        <dbReference type="EMBL" id="QDO97777.1"/>
    </source>
</evidence>
<dbReference type="AlphaFoldDB" id="A0A516H1X8"/>
<feature type="transmembrane region" description="Helical" evidence="1">
    <location>
        <begin position="190"/>
        <end position="211"/>
    </location>
</feature>
<protein>
    <submittedName>
        <fullName evidence="2">PepSY domain-containing protein</fullName>
    </submittedName>
</protein>
<keyword evidence="1" id="KW-1133">Transmembrane helix</keyword>
<dbReference type="Pfam" id="PF03929">
    <property type="entry name" value="PepSY_TM"/>
    <property type="match status" value="1"/>
</dbReference>
<keyword evidence="1" id="KW-0472">Membrane</keyword>
<dbReference type="RefSeq" id="WP_144068758.1">
    <property type="nucleotide sequence ID" value="NZ_CP041636.1"/>
</dbReference>
<name>A0A516H1X8_9PROT</name>
<dbReference type="Proteomes" id="UP000317496">
    <property type="component" value="Chromosome"/>
</dbReference>
<organism evidence="2 3">
    <name type="scientific">Ferrovibrio terrae</name>
    <dbReference type="NCBI Taxonomy" id="2594003"/>
    <lineage>
        <taxon>Bacteria</taxon>
        <taxon>Pseudomonadati</taxon>
        <taxon>Pseudomonadota</taxon>
        <taxon>Alphaproteobacteria</taxon>
        <taxon>Rhodospirillales</taxon>
        <taxon>Rhodospirillaceae</taxon>
        <taxon>Ferrovibrio</taxon>
    </lineage>
</organism>
<dbReference type="KEGG" id="fer:FNB15_11085"/>
<feature type="transmembrane region" description="Helical" evidence="1">
    <location>
        <begin position="333"/>
        <end position="354"/>
    </location>
</feature>
<dbReference type="EMBL" id="CP041636">
    <property type="protein sequence ID" value="QDO97777.1"/>
    <property type="molecule type" value="Genomic_DNA"/>
</dbReference>
<keyword evidence="1" id="KW-0812">Transmembrane</keyword>
<dbReference type="InterPro" id="IPR005625">
    <property type="entry name" value="PepSY-ass_TM"/>
</dbReference>
<evidence type="ECO:0000256" key="1">
    <source>
        <dbReference type="SAM" id="Phobius"/>
    </source>
</evidence>
<gene>
    <name evidence="2" type="ORF">FNB15_11085</name>
</gene>
<dbReference type="PANTHER" id="PTHR34219:SF3">
    <property type="entry name" value="BLL7967 PROTEIN"/>
    <property type="match status" value="1"/>
</dbReference>
<feature type="transmembrane region" description="Helical" evidence="1">
    <location>
        <begin position="139"/>
        <end position="159"/>
    </location>
</feature>
<dbReference type="OrthoDB" id="9791166at2"/>